<proteinExistence type="predicted"/>
<dbReference type="OrthoDB" id="350385at2157"/>
<dbReference type="Proteomes" id="UP000182829">
    <property type="component" value="Unassembled WGS sequence"/>
</dbReference>
<dbReference type="EMBL" id="FORO01000010">
    <property type="protein sequence ID" value="SFI96606.1"/>
    <property type="molecule type" value="Genomic_DNA"/>
</dbReference>
<name>A0A1I3MIV5_9EURY</name>
<evidence type="ECO:0000313" key="1">
    <source>
        <dbReference type="EMBL" id="SFI96606.1"/>
    </source>
</evidence>
<protein>
    <submittedName>
        <fullName evidence="1">Uncharacterized protein</fullName>
    </submittedName>
</protein>
<dbReference type="AlphaFoldDB" id="A0A1I3MIV5"/>
<evidence type="ECO:0000313" key="2">
    <source>
        <dbReference type="Proteomes" id="UP000182829"/>
    </source>
</evidence>
<organism evidence="1 2">
    <name type="scientific">Natronobacterium gregoryi</name>
    <dbReference type="NCBI Taxonomy" id="44930"/>
    <lineage>
        <taxon>Archaea</taxon>
        <taxon>Methanobacteriati</taxon>
        <taxon>Methanobacteriota</taxon>
        <taxon>Stenosarchaea group</taxon>
        <taxon>Halobacteria</taxon>
        <taxon>Halobacteriales</taxon>
        <taxon>Natrialbaceae</taxon>
        <taxon>Natronobacterium</taxon>
    </lineage>
</organism>
<sequence length="102" mass="11430">MGYTFNCDVCEDRYDHAPAFMGEFREQFLKTSPSTLTQLFQPGETATICQECAEALFLSGKLAVCTRCGYAEHATELPAGLETCPRCDEKDTFDFRGVDHDE</sequence>
<dbReference type="RefSeq" id="WP_005576742.1">
    <property type="nucleotide sequence ID" value="NZ_FORO01000010.1"/>
</dbReference>
<accession>A0A1I3MIV5</accession>
<reference evidence="1 2" key="1">
    <citation type="submission" date="2016-10" db="EMBL/GenBank/DDBJ databases">
        <authorList>
            <person name="de Groot N.N."/>
        </authorList>
    </citation>
    <scope>NUCLEOTIDE SEQUENCE [LARGE SCALE GENOMIC DNA]</scope>
    <source>
        <strain evidence="1 2">SP2</strain>
    </source>
</reference>
<gene>
    <name evidence="1" type="ORF">SAMN05443661_110160</name>
</gene>
<dbReference type="GeneID" id="14209454"/>